<dbReference type="SUPFAM" id="SSF55961">
    <property type="entry name" value="Bet v1-like"/>
    <property type="match status" value="1"/>
</dbReference>
<organism evidence="1 2">
    <name type="scientific">Gonapodya prolifera (strain JEL478)</name>
    <name type="common">Monoblepharis prolifera</name>
    <dbReference type="NCBI Taxonomy" id="1344416"/>
    <lineage>
        <taxon>Eukaryota</taxon>
        <taxon>Fungi</taxon>
        <taxon>Fungi incertae sedis</taxon>
        <taxon>Chytridiomycota</taxon>
        <taxon>Chytridiomycota incertae sedis</taxon>
        <taxon>Monoblepharidomycetes</taxon>
        <taxon>Monoblepharidales</taxon>
        <taxon>Gonapodyaceae</taxon>
        <taxon>Gonapodya</taxon>
    </lineage>
</organism>
<reference evidence="1 2" key="1">
    <citation type="journal article" date="2015" name="Genome Biol. Evol.">
        <title>Phylogenomic analyses indicate that early fungi evolved digesting cell walls of algal ancestors of land plants.</title>
        <authorList>
            <person name="Chang Y."/>
            <person name="Wang S."/>
            <person name="Sekimoto S."/>
            <person name="Aerts A.L."/>
            <person name="Choi C."/>
            <person name="Clum A."/>
            <person name="LaButti K.M."/>
            <person name="Lindquist E.A."/>
            <person name="Yee Ngan C."/>
            <person name="Ohm R.A."/>
            <person name="Salamov A.A."/>
            <person name="Grigoriev I.V."/>
            <person name="Spatafora J.W."/>
            <person name="Berbee M.L."/>
        </authorList>
    </citation>
    <scope>NUCLEOTIDE SEQUENCE [LARGE SCALE GENOMIC DNA]</scope>
    <source>
        <strain evidence="1 2">JEL478</strain>
    </source>
</reference>
<dbReference type="Pfam" id="PF10604">
    <property type="entry name" value="Polyketide_cyc2"/>
    <property type="match status" value="1"/>
</dbReference>
<keyword evidence="2" id="KW-1185">Reference proteome</keyword>
<dbReference type="Proteomes" id="UP000070544">
    <property type="component" value="Unassembled WGS sequence"/>
</dbReference>
<dbReference type="InterPro" id="IPR023393">
    <property type="entry name" value="START-like_dom_sf"/>
</dbReference>
<evidence type="ECO:0000313" key="2">
    <source>
        <dbReference type="Proteomes" id="UP000070544"/>
    </source>
</evidence>
<dbReference type="InterPro" id="IPR022074">
    <property type="entry name" value="DUF3626"/>
</dbReference>
<gene>
    <name evidence="1" type="ORF">M427DRAFT_41103</name>
</gene>
<evidence type="ECO:0000313" key="1">
    <source>
        <dbReference type="EMBL" id="KXS20926.1"/>
    </source>
</evidence>
<dbReference type="Pfam" id="PF12294">
    <property type="entry name" value="DUF3626"/>
    <property type="match status" value="1"/>
</dbReference>
<name>A0A139AW14_GONPJ</name>
<accession>A0A139AW14</accession>
<dbReference type="Gene3D" id="3.30.530.20">
    <property type="match status" value="1"/>
</dbReference>
<sequence length="568" mass="62972">MDDPPLHPTQIRAIRHVEQLSRSKTAHAVTMLDEIFRMSNIASDEAETLARSIRKHARVALHFHPDRPLSDGATVAESLLAKGRYTSQWVTGVSNGGVSAWPGGARDEWERRLFGGAFHDPELPSSPHHRPKYGALHLMGHPDGPAPRFGSCYILLKPRVSRRCTFTWLDSHANNLEAVGTSDSFVAILAKLFQESFTRDFALGEHSMRPPKLFERITSLEFTSQDRDPAGAPQPMRNLDHYIEAQIHGDIDLLRDAYALVADPSFQSTPCGDVLERLASTYSLRLLYHSGYSLAVDSVPPDFRGPTMPSIAARIARDGVVDARAIGDAVRDLRRDPAKWADRGSEQEVLQELKLMWHVVVKFEEEPLLSSDSPATRAPRSTAKRISIFLLYGFVALASITALLSVTDMGWNVFREISVNADIKFAATVLNDVKTWPRWDVDLKRCDLDNGATAPAVGVSGTLHMRFNKSFPMSFVEVNLPDRVAYSTPFPGANLIWYWQFPPANRTATTFTAQMGVSATGPLSWAYGLLLKSQSLDAFDKCLPLLKKCIEGEATGNPVPYDPEPDSK</sequence>
<dbReference type="EMBL" id="KQ965734">
    <property type="protein sequence ID" value="KXS20926.1"/>
    <property type="molecule type" value="Genomic_DNA"/>
</dbReference>
<proteinExistence type="predicted"/>
<evidence type="ECO:0008006" key="3">
    <source>
        <dbReference type="Google" id="ProtNLM"/>
    </source>
</evidence>
<protein>
    <recommendedName>
        <fullName evidence="3">DUF3626 domain-containing protein</fullName>
    </recommendedName>
</protein>
<dbReference type="InterPro" id="IPR019587">
    <property type="entry name" value="Polyketide_cyclase/dehydratase"/>
</dbReference>
<dbReference type="OrthoDB" id="59377at2759"/>
<dbReference type="AlphaFoldDB" id="A0A139AW14"/>